<protein>
    <submittedName>
        <fullName evidence="4">Serine hydrolase domain-containing protein</fullName>
        <ecNumber evidence="4">3.-.-.-</ecNumber>
    </submittedName>
</protein>
<reference evidence="5" key="1">
    <citation type="journal article" date="2019" name="Int. J. Syst. Evol. Microbiol.">
        <title>The Global Catalogue of Microorganisms (GCM) 10K type strain sequencing project: providing services to taxonomists for standard genome sequencing and annotation.</title>
        <authorList>
            <consortium name="The Broad Institute Genomics Platform"/>
            <consortium name="The Broad Institute Genome Sequencing Center for Infectious Disease"/>
            <person name="Wu L."/>
            <person name="Ma J."/>
        </authorList>
    </citation>
    <scope>NUCLEOTIDE SEQUENCE [LARGE SCALE GENOMIC DNA]</scope>
    <source>
        <strain evidence="5">CCUG 43114</strain>
    </source>
</reference>
<accession>A0ABW0GML6</accession>
<dbReference type="InterPro" id="IPR012338">
    <property type="entry name" value="Beta-lactam/transpept-like"/>
</dbReference>
<evidence type="ECO:0000313" key="4">
    <source>
        <dbReference type="EMBL" id="MFC5381190.1"/>
    </source>
</evidence>
<dbReference type="InterPro" id="IPR001466">
    <property type="entry name" value="Beta-lactam-related"/>
</dbReference>
<dbReference type="GO" id="GO:0016787">
    <property type="term" value="F:hydrolase activity"/>
    <property type="evidence" value="ECO:0007669"/>
    <property type="project" value="UniProtKB-KW"/>
</dbReference>
<evidence type="ECO:0000259" key="3">
    <source>
        <dbReference type="Pfam" id="PF00144"/>
    </source>
</evidence>
<keyword evidence="2" id="KW-0472">Membrane</keyword>
<comment type="caution">
    <text evidence="4">The sequence shown here is derived from an EMBL/GenBank/DDBJ whole genome shotgun (WGS) entry which is preliminary data.</text>
</comment>
<dbReference type="Gene3D" id="3.40.710.10">
    <property type="entry name" value="DD-peptidase/beta-lactamase superfamily"/>
    <property type="match status" value="1"/>
</dbReference>
<dbReference type="RefSeq" id="WP_340270615.1">
    <property type="nucleotide sequence ID" value="NZ_JBBEOG010000007.1"/>
</dbReference>
<sequence>MSTEALRALDRRLAERAEADELSGAVLLSVAGETLLEGCYGLADRAAGVPVTTRTRFGVASMSKMFTAAAVLDLVGEGRLTVGDRVVDVLPAARRPATLRDDVTVHHLLTHTSGIADYAEEDEDTPGYVEDYGALWRDLPCYRVERPDDFLPLYGDRPPYRAPGERFHYSNAGYVLLSAVVEEVTGRPFTAVVTERVLGRAGMTASGYFRTDEARPDVAVGHLPRDDGPWRSNVFSIPVVGGGDGGAFVTARDVDRFLTAFEDGSLLGGLRDAALTRHTEVLDAPGFGMGYGVILYPDGRFGHGGGDPGVDVLAQRWPEEGATLVVLCNMAEPAADIRTAVLEAWRAPG</sequence>
<dbReference type="Pfam" id="PF00144">
    <property type="entry name" value="Beta-lactamase"/>
    <property type="match status" value="1"/>
</dbReference>
<comment type="subcellular location">
    <subcellularLocation>
        <location evidence="1">Membrane</location>
    </subcellularLocation>
</comment>
<dbReference type="SUPFAM" id="SSF56601">
    <property type="entry name" value="beta-lactamase/transpeptidase-like"/>
    <property type="match status" value="1"/>
</dbReference>
<feature type="domain" description="Beta-lactamase-related" evidence="3">
    <location>
        <begin position="12"/>
        <end position="336"/>
    </location>
</feature>
<dbReference type="Proteomes" id="UP001596122">
    <property type="component" value="Unassembled WGS sequence"/>
</dbReference>
<gene>
    <name evidence="4" type="ORF">ACFPJ6_10335</name>
</gene>
<evidence type="ECO:0000256" key="2">
    <source>
        <dbReference type="ARBA" id="ARBA00023136"/>
    </source>
</evidence>
<keyword evidence="4" id="KW-0378">Hydrolase</keyword>
<evidence type="ECO:0000313" key="5">
    <source>
        <dbReference type="Proteomes" id="UP001596122"/>
    </source>
</evidence>
<evidence type="ECO:0000256" key="1">
    <source>
        <dbReference type="ARBA" id="ARBA00004370"/>
    </source>
</evidence>
<organism evidence="4 5">
    <name type="scientific">Aquipuribacter nitratireducens</name>
    <dbReference type="NCBI Taxonomy" id="650104"/>
    <lineage>
        <taxon>Bacteria</taxon>
        <taxon>Bacillati</taxon>
        <taxon>Actinomycetota</taxon>
        <taxon>Actinomycetes</taxon>
        <taxon>Micrococcales</taxon>
        <taxon>Intrasporangiaceae</taxon>
        <taxon>Aquipuribacter</taxon>
    </lineage>
</organism>
<dbReference type="PANTHER" id="PTHR46825">
    <property type="entry name" value="D-ALANYL-D-ALANINE-CARBOXYPEPTIDASE/ENDOPEPTIDASE AMPH"/>
    <property type="match status" value="1"/>
</dbReference>
<dbReference type="EC" id="3.-.-.-" evidence="4"/>
<keyword evidence="5" id="KW-1185">Reference proteome</keyword>
<dbReference type="PANTHER" id="PTHR46825:SF11">
    <property type="entry name" value="PENICILLIN-BINDING PROTEIN 4"/>
    <property type="match status" value="1"/>
</dbReference>
<name>A0ABW0GML6_9MICO</name>
<dbReference type="InterPro" id="IPR050491">
    <property type="entry name" value="AmpC-like"/>
</dbReference>
<dbReference type="EMBL" id="JBHSLD010000009">
    <property type="protein sequence ID" value="MFC5381190.1"/>
    <property type="molecule type" value="Genomic_DNA"/>
</dbReference>
<proteinExistence type="predicted"/>